<sequence length="332" mass="35655">MGLDPDRHAPTFRIEADGKDITRVLRERLVSLSVMDEAGMQSDALSLTLADVAPHILLPPTGAELRVWLGYGTRVQFMGLYVVDGITIGGPPDSMSIKANGAPFEKSENFSELQTQRTRSWLPQSVGELVRCIAAEHGLVAAIADALDRVMLSHLDQINESSMNLLTRVAAGLGAVAKANGGALVFVRKGEGLSASGQELPTLPLTPRDVTNWSVSISGRENYRSVVATWRDVATAQDVEECVGEGEPVFRIRHSHPSREAAQQAARAKLDSFSSGKRTLSLTLPGDPALRAECRVELSGFRDGVNGTWSIARAEHRLGSGGYVTSLDAECV</sequence>
<comment type="caution">
    <text evidence="1">The sequence shown here is derived from an EMBL/GenBank/DDBJ whole genome shotgun (WGS) entry which is preliminary data.</text>
</comment>
<proteinExistence type="predicted"/>
<organism evidence="1 2">
    <name type="scientific">Desulfobaculum xiamenense</name>
    <dbReference type="NCBI Taxonomy" id="995050"/>
    <lineage>
        <taxon>Bacteria</taxon>
        <taxon>Pseudomonadati</taxon>
        <taxon>Thermodesulfobacteriota</taxon>
        <taxon>Desulfovibrionia</taxon>
        <taxon>Desulfovibrionales</taxon>
        <taxon>Desulfovibrionaceae</taxon>
        <taxon>Desulfobaculum</taxon>
    </lineage>
</organism>
<dbReference type="Proteomes" id="UP000580856">
    <property type="component" value="Unassembled WGS sequence"/>
</dbReference>
<name>A0A846QJF7_9BACT</name>
<reference evidence="1 2" key="1">
    <citation type="submission" date="2020-03" db="EMBL/GenBank/DDBJ databases">
        <title>Genomic Encyclopedia of Type Strains, Phase IV (KMG-IV): sequencing the most valuable type-strain genomes for metagenomic binning, comparative biology and taxonomic classification.</title>
        <authorList>
            <person name="Goeker M."/>
        </authorList>
    </citation>
    <scope>NUCLEOTIDE SEQUENCE [LARGE SCALE GENOMIC DNA]</scope>
    <source>
        <strain evidence="1 2">DSM 24233</strain>
    </source>
</reference>
<dbReference type="SUPFAM" id="SSF69279">
    <property type="entry name" value="Phage tail proteins"/>
    <property type="match status" value="1"/>
</dbReference>
<dbReference type="Pfam" id="PF05954">
    <property type="entry name" value="Phage_GPD"/>
    <property type="match status" value="1"/>
</dbReference>
<accession>A0A846QJF7</accession>
<evidence type="ECO:0000313" key="2">
    <source>
        <dbReference type="Proteomes" id="UP000580856"/>
    </source>
</evidence>
<gene>
    <name evidence="1" type="ORF">GGQ74_000840</name>
</gene>
<evidence type="ECO:0008006" key="3">
    <source>
        <dbReference type="Google" id="ProtNLM"/>
    </source>
</evidence>
<dbReference type="AlphaFoldDB" id="A0A846QJF7"/>
<dbReference type="EMBL" id="JAATJA010000001">
    <property type="protein sequence ID" value="NJB67200.1"/>
    <property type="molecule type" value="Genomic_DNA"/>
</dbReference>
<evidence type="ECO:0000313" key="1">
    <source>
        <dbReference type="EMBL" id="NJB67200.1"/>
    </source>
</evidence>
<keyword evidence="2" id="KW-1185">Reference proteome</keyword>
<protein>
    <recommendedName>
        <fullName evidence="3">Phage protein D</fullName>
    </recommendedName>
</protein>
<dbReference type="RefSeq" id="WP_167940278.1">
    <property type="nucleotide sequence ID" value="NZ_JAATJA010000001.1"/>
</dbReference>